<feature type="domain" description="Fibronectin type-III" evidence="1">
    <location>
        <begin position="1356"/>
        <end position="1449"/>
    </location>
</feature>
<dbReference type="SMART" id="SM00060">
    <property type="entry name" value="FN3"/>
    <property type="match status" value="5"/>
</dbReference>
<feature type="domain" description="Fibronectin type-III" evidence="1">
    <location>
        <begin position="800"/>
        <end position="896"/>
    </location>
</feature>
<dbReference type="Pfam" id="PF23759">
    <property type="entry name" value="GBD_T9SS_assoc"/>
    <property type="match status" value="1"/>
</dbReference>
<name>A0A4R7EX38_9FLAO</name>
<dbReference type="Gene3D" id="2.60.120.200">
    <property type="match status" value="5"/>
</dbReference>
<dbReference type="Gene3D" id="2.60.40.10">
    <property type="entry name" value="Immunoglobulins"/>
    <property type="match status" value="5"/>
</dbReference>
<dbReference type="Pfam" id="PF13585">
    <property type="entry name" value="CHU_C"/>
    <property type="match status" value="1"/>
</dbReference>
<reference evidence="2 3" key="1">
    <citation type="submission" date="2019-03" db="EMBL/GenBank/DDBJ databases">
        <title>Genomic Encyclopedia of Archaeal and Bacterial Type Strains, Phase II (KMG-II): from individual species to whole genera.</title>
        <authorList>
            <person name="Goeker M."/>
        </authorList>
    </citation>
    <scope>NUCLEOTIDE SEQUENCE [LARGE SCALE GENOMIC DNA]</scope>
    <source>
        <strain evidence="2 3">DSM 28213</strain>
    </source>
</reference>
<dbReference type="CDD" id="cd00063">
    <property type="entry name" value="FN3"/>
    <property type="match status" value="1"/>
</dbReference>
<dbReference type="InterPro" id="IPR011628">
    <property type="entry name" value="Cleaved_adhesin"/>
</dbReference>
<evidence type="ECO:0000259" key="1">
    <source>
        <dbReference type="PROSITE" id="PS50853"/>
    </source>
</evidence>
<feature type="domain" description="Fibronectin type-III" evidence="1">
    <location>
        <begin position="1071"/>
        <end position="1166"/>
    </location>
</feature>
<dbReference type="RefSeq" id="WP_133712637.1">
    <property type="nucleotide sequence ID" value="NZ_SOAG01000014.1"/>
</dbReference>
<sequence length="2289" mass="253701">MNKKLNTFTLWISCLLLLSESSLLYSAEFSVWRQRSYVSGLYFVLYNEVFQNNPCEGLSVPFLETFNTDSPTRGCWQTVDVDNSGTTWSLNTSTPYEGTHAMRYFENKNLGGGGLNPSPIDIGSILPGLLKTGVSTSKVGIGIGDDVGGGNTGGGNNGNAARSDFLISPKLQVDSTKIYELRYFYKTNASYNNEFEVLLSENGDSISSFTETVVPRKTYYNGTYKEEIAYISGVHNTIHLAWNVVSTDAITYVFIDKVSLKEVDCPLPLELEVKDIQDNEVTIRWDGKYSTEWEYRLQEDQGGGTPLSSGGVLTSSNEVKLSKDFSGDALKADTEYELYVRSKCASGKFSDWVLLTIKTSCKSVGLPFTESFETNSLSKDCWVILDINDDSANTTATTNQWHFISGTANAYEGSYSMRFYGAGTEKIHDDWLISPSFEVDSTKIYQVSYYYKTHWTSGSNEFEVLLSNKGVNPDSFTTVLLPEQTYSGLGEYRKQSLYIQNTHGKVNVAWHVIAKGAAYVFIDMVAIKEVDCIGPEEEVEISGLGTKEATFSWEDNLNSQWEYFVQEAIGGGAPVGSGVLANGKSAKVTRTSGAGGVNLEPDTDYVFYVRSNCGPGKNSSWVGPIYFRTLCDSQPLPFWEGFNTGSQTTDCWMIIDNNKDSTNPSGNDIWNLKTTRYEGTHAMAFVSTHTDESKFPHDDWLISPSFKFDATKYYKVTYRYRTNTNYPTDFRVVLSDKGLGVNSFDKVLDVKKKIASNDWEEATLIIGKTGGEIYIAWHVDASARAYLYLDDISIEELDTCPQPVFLGIKEEKEDRVTIFWTDDYSTDWEYVVQEPRGGMPTGSGTISTTKEIVISQDKEGSALEPNTEYEFYVRTDCANGKYSDWSGPFVFRTACQVFTTPFWEGFNANSNNIECWTIIDNNEDTSASTNAWKQLTTQIYEGTHAMAFQGTQSNASKLPHDDWLVSPKVKFEAGKVYRLKYHYRTHTGTTDLYKYEFEVLASNSGTDVKNFTKVVVPKQEYSAGAAWKEEYVFISGISGEVNIAWHVTGDLRYSYLFIDNIFIEEVNNCPEPLNLDAKDLETNKATLAWTDNMGGTNYEYYVQKEGLGLPFGKGMTASVKEIIVTQDANGNSLDHNTDYEFYVRTDCGDGTYSIWNGPYYFTTLCDEFKTPFWEGFNSDSKTARCWTILDEDEDDRSWSVTIRNGQFYEGDGGAMITTAGATGGGLIGTPIDIIGGGGGSDVAASSDDWLISPNLQVDSAMYVLKFHYRTVSSNEENKVLFSLKASQKGVDIADFDRTLIGKKEYDNSLWKEEIVYFNASKGIINIAWHCESDVKGQSASLYIDNFSLKKMGACAEPYSVIVVDQTDTTLDIEWEEDGDNTEWEVIVVEYEEDETATPIQTIIVTGNPEVKITGLDSGKVYKLYVRSKCKGGNSYSNWSTAVIGATNLGANDNCSGALPIPVNSTLECVETIKGSLQGATQSSAPTPSCSTNLKNDLWFEFTATATAHMFSIDQVMALPSTSLAPILYVALYARDCNSISATPVVCFAASTGGVSRMLTDLIPGNTYYVRIGNYERRDDKTNELVQGEQPDFVFTLCITTSEYTPIEVSPSGQRYSVEELVKDVLIRSNCDLVSNVRYQVGNGSPATKSVNTLGYFNKGKGKSIFPFEEGIVLSTSQVQYVPGPYTTSNKGTNPHRWTGDKDINDAIADAGGGPRSDKRVTQLEFDFIPILDSIHFDYLFASNSYMNGCTYTCQNGALFAAWLIDTTTGEGQNLAKIKGTNTPIALHTIWDSEKILGTNCSSNPELFWNNYSSGSSNPIDAPFNFSGSTIGMSSETVHVVPGRQYHIKLAVMDFCPTASHSSAVFFNAGSFNLGNLDLGADLLVETNNALCGGECATITSGLSTEGIAIKWFKDGVLITGEEDSELEVCESGLYRVEGYQAEIDCTVIGEIKVEIYPSISEVVNAPKSIEACRYSLSGQVLDLSVVEEEMFLGIENTEGYTTKYYLTEKGAVEALAEDEMDLEYQIDGEEIRTVYLRVEDLHTGCYEIFSFSINVSRGEVPAQPENASVCAEYVFPQVNGDQYYYTEPGGQGKEYKVGDLLAESGEHTIYLLQANNDEGCYEETAYQVKITAAVTADIFESETLSCEYYELKPLSEYSQYFTGPEGQGIELYEGMQVLQGQTIYVYASSDDKECTDESSFTIDYEDCPIPRGISPNGDNLNDVFDLTPHGVEDIKIYNRWGTEVYSHGAGYTTQWHGQGKNGKQLPDGTYYYVIIAHGKTRTGWVQINK</sequence>
<dbReference type="InterPro" id="IPR056600">
    <property type="entry name" value="GBD_T9SS_assoc"/>
</dbReference>
<proteinExistence type="predicted"/>
<comment type="caution">
    <text evidence="2">The sequence shown here is derived from an EMBL/GenBank/DDBJ whole genome shotgun (WGS) entry which is preliminary data.</text>
</comment>
<dbReference type="Proteomes" id="UP000295215">
    <property type="component" value="Unassembled WGS sequence"/>
</dbReference>
<organism evidence="2 3">
    <name type="scientific">Myroides indicus</name>
    <dbReference type="NCBI Taxonomy" id="1323422"/>
    <lineage>
        <taxon>Bacteria</taxon>
        <taxon>Pseudomonadati</taxon>
        <taxon>Bacteroidota</taxon>
        <taxon>Flavobacteriia</taxon>
        <taxon>Flavobacteriales</taxon>
        <taxon>Flavobacteriaceae</taxon>
        <taxon>Myroides</taxon>
    </lineage>
</organism>
<dbReference type="InterPro" id="IPR013783">
    <property type="entry name" value="Ig-like_fold"/>
</dbReference>
<keyword evidence="3" id="KW-1185">Reference proteome</keyword>
<accession>A0A4R7EX38</accession>
<protein>
    <submittedName>
        <fullName evidence="2">Cleaved adhesin domain-containing protein</fullName>
    </submittedName>
</protein>
<evidence type="ECO:0000313" key="3">
    <source>
        <dbReference type="Proteomes" id="UP000295215"/>
    </source>
</evidence>
<dbReference type="NCBIfam" id="NF038133">
    <property type="entry name" value="choice_anch_L"/>
    <property type="match status" value="1"/>
</dbReference>
<dbReference type="Pfam" id="PF00041">
    <property type="entry name" value="fn3"/>
    <property type="match status" value="1"/>
</dbReference>
<dbReference type="OrthoDB" id="1488818at2"/>
<dbReference type="NCBIfam" id="NF038128">
    <property type="entry name" value="choice_anch_J"/>
    <property type="match status" value="5"/>
</dbReference>
<dbReference type="InterPro" id="IPR036116">
    <property type="entry name" value="FN3_sf"/>
</dbReference>
<gene>
    <name evidence="2" type="ORF">C8P70_11417</name>
</gene>
<dbReference type="SUPFAM" id="SSF49265">
    <property type="entry name" value="Fibronectin type III"/>
    <property type="match status" value="2"/>
</dbReference>
<evidence type="ECO:0000313" key="2">
    <source>
        <dbReference type="EMBL" id="TDS57884.1"/>
    </source>
</evidence>
<dbReference type="EMBL" id="SOAG01000014">
    <property type="protein sequence ID" value="TDS57884.1"/>
    <property type="molecule type" value="Genomic_DNA"/>
</dbReference>
<dbReference type="Pfam" id="PF07675">
    <property type="entry name" value="Cleaved_Adhesin"/>
    <property type="match status" value="5"/>
</dbReference>
<dbReference type="InterPro" id="IPR003961">
    <property type="entry name" value="FN3_dom"/>
</dbReference>
<dbReference type="PROSITE" id="PS50853">
    <property type="entry name" value="FN3"/>
    <property type="match status" value="3"/>
</dbReference>
<dbReference type="InterPro" id="IPR049804">
    <property type="entry name" value="Choice_anch_L"/>
</dbReference>